<accession>A0A6N9PYW3</accession>
<dbReference type="RefSeq" id="WP_160644144.1">
    <property type="nucleotide sequence ID" value="NZ_SIJB01000007.1"/>
</dbReference>
<dbReference type="AlphaFoldDB" id="A0A6N9PYW3"/>
<name>A0A6N9PYW3_9BACL</name>
<keyword evidence="2" id="KW-1185">Reference proteome</keyword>
<proteinExistence type="predicted"/>
<gene>
    <name evidence="1" type="ORF">ERL59_02420</name>
</gene>
<reference evidence="1 2" key="1">
    <citation type="submission" date="2019-01" db="EMBL/GenBank/DDBJ databases">
        <title>Chengkuizengella sp. nov., isolated from deep-sea sediment of East Pacific Ocean.</title>
        <authorList>
            <person name="Yang J."/>
            <person name="Lai Q."/>
            <person name="Shao Z."/>
        </authorList>
    </citation>
    <scope>NUCLEOTIDE SEQUENCE [LARGE SCALE GENOMIC DNA]</scope>
    <source>
        <strain evidence="1 2">YPA3-1-1</strain>
    </source>
</reference>
<organism evidence="1 2">
    <name type="scientific">Chengkuizengella marina</name>
    <dbReference type="NCBI Taxonomy" id="2507566"/>
    <lineage>
        <taxon>Bacteria</taxon>
        <taxon>Bacillati</taxon>
        <taxon>Bacillota</taxon>
        <taxon>Bacilli</taxon>
        <taxon>Bacillales</taxon>
        <taxon>Paenibacillaceae</taxon>
        <taxon>Chengkuizengella</taxon>
    </lineage>
</organism>
<dbReference type="OrthoDB" id="9840338at2"/>
<evidence type="ECO:0000313" key="2">
    <source>
        <dbReference type="Proteomes" id="UP000448943"/>
    </source>
</evidence>
<sequence length="95" mass="11353">MLKKLVMVEGVSYSPKLNQRAYYDVPLIDSINRLYITSKPFVRVQLWDGNKIIQEVITTGEKYFDFNYKRQYDGDFFIRIQNLASWQVVDITIMY</sequence>
<protein>
    <submittedName>
        <fullName evidence="1">Uncharacterized protein</fullName>
    </submittedName>
</protein>
<dbReference type="EMBL" id="SIJB01000007">
    <property type="protein sequence ID" value="NBI27815.1"/>
    <property type="molecule type" value="Genomic_DNA"/>
</dbReference>
<dbReference type="Proteomes" id="UP000448943">
    <property type="component" value="Unassembled WGS sequence"/>
</dbReference>
<evidence type="ECO:0000313" key="1">
    <source>
        <dbReference type="EMBL" id="NBI27815.1"/>
    </source>
</evidence>
<comment type="caution">
    <text evidence="1">The sequence shown here is derived from an EMBL/GenBank/DDBJ whole genome shotgun (WGS) entry which is preliminary data.</text>
</comment>